<feature type="region of interest" description="Disordered" evidence="1">
    <location>
        <begin position="915"/>
        <end position="934"/>
    </location>
</feature>
<dbReference type="InterPro" id="IPR000917">
    <property type="entry name" value="Sulfatase_N"/>
</dbReference>
<feature type="region of interest" description="Disordered" evidence="1">
    <location>
        <begin position="295"/>
        <end position="365"/>
    </location>
</feature>
<dbReference type="AlphaFoldDB" id="E5AC26"/>
<feature type="transmembrane region" description="Helical" evidence="2">
    <location>
        <begin position="43"/>
        <end position="63"/>
    </location>
</feature>
<evidence type="ECO:0000256" key="2">
    <source>
        <dbReference type="SAM" id="Phobius"/>
    </source>
</evidence>
<reference evidence="5" key="1">
    <citation type="journal article" date="2011" name="Nat. Commun.">
        <title>Effector diversification within compartments of the Leptosphaeria maculans genome affected by Repeat-Induced Point mutations.</title>
        <authorList>
            <person name="Rouxel T."/>
            <person name="Grandaubert J."/>
            <person name="Hane J.K."/>
            <person name="Hoede C."/>
            <person name="van de Wouw A.P."/>
            <person name="Couloux A."/>
            <person name="Dominguez V."/>
            <person name="Anthouard V."/>
            <person name="Bally P."/>
            <person name="Bourras S."/>
            <person name="Cozijnsen A.J."/>
            <person name="Ciuffetti L.M."/>
            <person name="Degrave A."/>
            <person name="Dilmaghani A."/>
            <person name="Duret L."/>
            <person name="Fudal I."/>
            <person name="Goodwin S.B."/>
            <person name="Gout L."/>
            <person name="Glaser N."/>
            <person name="Linglin J."/>
            <person name="Kema G.H.J."/>
            <person name="Lapalu N."/>
            <person name="Lawrence C.B."/>
            <person name="May K."/>
            <person name="Meyer M."/>
            <person name="Ollivier B."/>
            <person name="Poulain J."/>
            <person name="Schoch C.L."/>
            <person name="Simon A."/>
            <person name="Spatafora J.W."/>
            <person name="Stachowiak A."/>
            <person name="Turgeon B.G."/>
            <person name="Tyler B.M."/>
            <person name="Vincent D."/>
            <person name="Weissenbach J."/>
            <person name="Amselem J."/>
            <person name="Quesneville H."/>
            <person name="Oliver R.P."/>
            <person name="Wincker P."/>
            <person name="Balesdent M.-H."/>
            <person name="Howlett B.J."/>
        </authorList>
    </citation>
    <scope>NUCLEOTIDE SEQUENCE [LARGE SCALE GENOMIC DNA]</scope>
    <source>
        <strain evidence="5">JN3 / isolate v23.1.3 / race Av1-4-5-6-7-8</strain>
    </source>
</reference>
<dbReference type="PANTHER" id="PTHR43751:SF3">
    <property type="entry name" value="SULFATASE N-TERMINAL DOMAIN-CONTAINING PROTEIN"/>
    <property type="match status" value="1"/>
</dbReference>
<dbReference type="InterPro" id="IPR017850">
    <property type="entry name" value="Alkaline_phosphatase_core_sf"/>
</dbReference>
<dbReference type="Gene3D" id="3.40.720.10">
    <property type="entry name" value="Alkaline Phosphatase, subunit A"/>
    <property type="match status" value="1"/>
</dbReference>
<proteinExistence type="predicted"/>
<accession>E5AC26</accession>
<keyword evidence="2" id="KW-0812">Transmembrane</keyword>
<feature type="transmembrane region" description="Helical" evidence="2">
    <location>
        <begin position="217"/>
        <end position="237"/>
    </location>
</feature>
<dbReference type="VEuPathDB" id="FungiDB:LEMA_P012670.1"/>
<dbReference type="STRING" id="985895.E5AC26"/>
<protein>
    <submittedName>
        <fullName evidence="4">Similar to sulfatase domain protein</fullName>
    </submittedName>
</protein>
<dbReference type="Pfam" id="PF00884">
    <property type="entry name" value="Sulfatase"/>
    <property type="match status" value="1"/>
</dbReference>
<gene>
    <name evidence="4" type="ORF">LEMA_P012670.1</name>
</gene>
<dbReference type="EMBL" id="FP929138">
    <property type="protein sequence ID" value="CBY00137.1"/>
    <property type="molecule type" value="Genomic_DNA"/>
</dbReference>
<feature type="compositionally biased region" description="Gly residues" evidence="1">
    <location>
        <begin position="353"/>
        <end position="364"/>
    </location>
</feature>
<dbReference type="Proteomes" id="UP000002668">
    <property type="component" value="Genome"/>
</dbReference>
<evidence type="ECO:0000313" key="5">
    <source>
        <dbReference type="Proteomes" id="UP000002668"/>
    </source>
</evidence>
<name>E5AC26_LEPMJ</name>
<sequence length="934" mass="103168">MLFNPLALVQAFWRPKNQFALFFVSYFLAKLLHLGSHASSLPILLYILYFPTFLLQDWLLLVISKTFIYTQHGGIYRKVIGCLLALFTAGCASSQIAFFAETGGEIQWMAAGRVLGGSGGLGLLLSGLPAVGLTFGSLSTVAWIITPRFYDAVDLVLARIRASFCRVYALLRKTTNIDEAKAPLISLEESRSSSPVDLEPLPGTMSTVKTTPPPRTAIAISFTTLIAAIVVIILQIVRPKSPPYAHMSGSIPITLIEAAWFQPINSEFCLAHPVEQSIFPFERFANFFNNTQPHSWMPRSPSCGRGIKKGPPEWLEMPGDDGSSARELPPHGPPKSDSSSHSPSPDHGSDGSLLGGDGHHGGYGPRCDPLKLSNLEAPITEKLAHRLATKKPKIRNILLLTLESTRKDMFPLKKGSRAYEAIISTYSSSNATAELDAKLAKLTATSAFLSGESTGFESHEELMQEKPWKAAFKNGMGGLNVKGAVTQAAYTLKSLVSSHCGVEPLPVDFTEETKGSIYQACLPQILEQLNHPWNDTSIHPKAGVEKTPHGEGDYRNTEWTSTFIQSVTDQFDNQDVLNDRMGFKHTIVEAQISDERSKHYPPKQPRVNYFGFPEVETLDYLRDLFVDGMQQDKRVFASHLTSSPHHPFATPNDWAGRDTYLKQNHWRPHDPFDDYLNTIKYQDEWISDIFEMLHEVGALQETLVVMTGDHGLAFTAVDKSTSAVNNGHVSNFAVPLLFLHPDLPRIEVSTSTTQLSVLPTILDLLIETDSLSADAASTAHALLPLYQGNSLIRDIDFSVLLEDGSEAPAFFQPFHFSAINPGGSVLAIADASTTYRLILPLCSAIPLRFTDVSTDPGELQPIIAWTMEELVAIIKVSHGGRAKDWAILAEELGRWWVWNQRSKWGYWGVARSTGRGGAERSGRGQIKHKHWWET</sequence>
<dbReference type="GeneID" id="13293141"/>
<organism evidence="5">
    <name type="scientific">Leptosphaeria maculans (strain JN3 / isolate v23.1.3 / race Av1-4-5-6-7-8)</name>
    <name type="common">Blackleg fungus</name>
    <name type="synonym">Phoma lingam</name>
    <dbReference type="NCBI Taxonomy" id="985895"/>
    <lineage>
        <taxon>Eukaryota</taxon>
        <taxon>Fungi</taxon>
        <taxon>Dikarya</taxon>
        <taxon>Ascomycota</taxon>
        <taxon>Pezizomycotina</taxon>
        <taxon>Dothideomycetes</taxon>
        <taxon>Pleosporomycetidae</taxon>
        <taxon>Pleosporales</taxon>
        <taxon>Pleosporineae</taxon>
        <taxon>Leptosphaeriaceae</taxon>
        <taxon>Plenodomus</taxon>
        <taxon>Plenodomus lingam/Leptosphaeria maculans species complex</taxon>
    </lineage>
</organism>
<dbReference type="SUPFAM" id="SSF53649">
    <property type="entry name" value="Alkaline phosphatase-like"/>
    <property type="match status" value="1"/>
</dbReference>
<keyword evidence="2" id="KW-1133">Transmembrane helix</keyword>
<evidence type="ECO:0000313" key="4">
    <source>
        <dbReference type="EMBL" id="CBY00137.1"/>
    </source>
</evidence>
<keyword evidence="5" id="KW-1185">Reference proteome</keyword>
<feature type="compositionally biased region" description="Low complexity" evidence="1">
    <location>
        <begin position="335"/>
        <end position="352"/>
    </location>
</feature>
<dbReference type="PANTHER" id="PTHR43751">
    <property type="entry name" value="SULFATASE"/>
    <property type="match status" value="1"/>
</dbReference>
<feature type="transmembrane region" description="Helical" evidence="2">
    <location>
        <begin position="120"/>
        <end position="145"/>
    </location>
</feature>
<dbReference type="InterPro" id="IPR052701">
    <property type="entry name" value="GAG_Ulvan_Degrading_Sulfatases"/>
</dbReference>
<evidence type="ECO:0000259" key="3">
    <source>
        <dbReference type="Pfam" id="PF00884"/>
    </source>
</evidence>
<evidence type="ECO:0000256" key="1">
    <source>
        <dbReference type="SAM" id="MobiDB-lite"/>
    </source>
</evidence>
<dbReference type="OrthoDB" id="103349at2759"/>
<feature type="transmembrane region" description="Helical" evidence="2">
    <location>
        <begin position="75"/>
        <end position="100"/>
    </location>
</feature>
<feature type="domain" description="Sulfatase N-terminal" evidence="3">
    <location>
        <begin position="477"/>
        <end position="765"/>
    </location>
</feature>
<feature type="transmembrane region" description="Helical" evidence="2">
    <location>
        <begin position="20"/>
        <end position="37"/>
    </location>
</feature>
<dbReference type="InParanoid" id="E5AC26"/>
<dbReference type="OMA" id="AIPYDHL"/>
<feature type="compositionally biased region" description="Basic residues" evidence="1">
    <location>
        <begin position="925"/>
        <end position="934"/>
    </location>
</feature>
<keyword evidence="2" id="KW-0472">Membrane</keyword>
<dbReference type="HOGENOM" id="CLU_016056_0_0_1"/>
<dbReference type="eggNOG" id="ENOG502SJFZ">
    <property type="taxonomic scope" value="Eukaryota"/>
</dbReference>